<dbReference type="OrthoDB" id="244732at2"/>
<dbReference type="AlphaFoldDB" id="A0A5B9Q8X2"/>
<feature type="domain" description="Pyrrolo-quinoline quinone repeat" evidence="2">
    <location>
        <begin position="295"/>
        <end position="376"/>
    </location>
</feature>
<organism evidence="3 4">
    <name type="scientific">Bythopirellula goksoeyrii</name>
    <dbReference type="NCBI Taxonomy" id="1400387"/>
    <lineage>
        <taxon>Bacteria</taxon>
        <taxon>Pseudomonadati</taxon>
        <taxon>Planctomycetota</taxon>
        <taxon>Planctomycetia</taxon>
        <taxon>Pirellulales</taxon>
        <taxon>Lacipirellulaceae</taxon>
        <taxon>Bythopirellula</taxon>
    </lineage>
</organism>
<dbReference type="SUPFAM" id="SSF50998">
    <property type="entry name" value="Quinoprotein alcohol dehydrogenase-like"/>
    <property type="match status" value="1"/>
</dbReference>
<gene>
    <name evidence="3" type="ORF">Pr1d_28250</name>
</gene>
<dbReference type="SMART" id="SM00564">
    <property type="entry name" value="PQQ"/>
    <property type="match status" value="5"/>
</dbReference>
<protein>
    <submittedName>
        <fullName evidence="3">Outer membrane biogenesis protein BamB</fullName>
    </submittedName>
</protein>
<dbReference type="InterPro" id="IPR002372">
    <property type="entry name" value="PQQ_rpt_dom"/>
</dbReference>
<feature type="chain" id="PRO_5023093113" evidence="1">
    <location>
        <begin position="22"/>
        <end position="413"/>
    </location>
</feature>
<evidence type="ECO:0000313" key="4">
    <source>
        <dbReference type="Proteomes" id="UP000323917"/>
    </source>
</evidence>
<sequence precursor="true">MKFSTTLLVAFTLFKVAYSPAAENWPQWRGPDASAVVSSGNYPASITEDNIAWKVELPGRGCSTPAVWGDQIFVTSGIDGSDGVVCYDFAGKEQWRHLFGPERAGKHKNGSGSNSSPITDGENLIVYYKSGTLACLDLAGKVLWESNLQEQYGEDTLWWDLGTSPVLVGDLVIVAVMNDGDGFLVTLDLATGKEAWKTDRVYEVPKECDNSYTTPALSSDKKVIVTLGADHVTGHEVQTGKLLWECGGLNPAGEAAQRTIASPTVSGDIAIVPYRRGEMLTAIELGGQGDITGTGKLWEVPAKAGDVPTPLVNEGKVIVLSDRGDLTCLNIESGEELWTAELPRGRAKYFSSPILANGLLYCLREDGAINVGRIADGYEQLSEYNFDEQCVATPIPIRDQLFIRGSEHLFLVR</sequence>
<dbReference type="InterPro" id="IPR011047">
    <property type="entry name" value="Quinoprotein_ADH-like_sf"/>
</dbReference>
<keyword evidence="4" id="KW-1185">Reference proteome</keyword>
<dbReference type="KEGG" id="bgok:Pr1d_28250"/>
<feature type="signal peptide" evidence="1">
    <location>
        <begin position="1"/>
        <end position="21"/>
    </location>
</feature>
<proteinExistence type="predicted"/>
<reference evidence="3 4" key="1">
    <citation type="submission" date="2019-08" db="EMBL/GenBank/DDBJ databases">
        <title>Deep-cultivation of Planctomycetes and their phenomic and genomic characterization uncovers novel biology.</title>
        <authorList>
            <person name="Wiegand S."/>
            <person name="Jogler M."/>
            <person name="Boedeker C."/>
            <person name="Pinto D."/>
            <person name="Vollmers J."/>
            <person name="Rivas-Marin E."/>
            <person name="Kohn T."/>
            <person name="Peeters S.H."/>
            <person name="Heuer A."/>
            <person name="Rast P."/>
            <person name="Oberbeckmann S."/>
            <person name="Bunk B."/>
            <person name="Jeske O."/>
            <person name="Meyerdierks A."/>
            <person name="Storesund J.E."/>
            <person name="Kallscheuer N."/>
            <person name="Luecker S."/>
            <person name="Lage O.M."/>
            <person name="Pohl T."/>
            <person name="Merkel B.J."/>
            <person name="Hornburger P."/>
            <person name="Mueller R.-W."/>
            <person name="Bruemmer F."/>
            <person name="Labrenz M."/>
            <person name="Spormann A.M."/>
            <person name="Op den Camp H."/>
            <person name="Overmann J."/>
            <person name="Amann R."/>
            <person name="Jetten M.S.M."/>
            <person name="Mascher T."/>
            <person name="Medema M.H."/>
            <person name="Devos D.P."/>
            <person name="Kaster A.-K."/>
            <person name="Ovreas L."/>
            <person name="Rohde M."/>
            <person name="Galperin M.Y."/>
            <person name="Jogler C."/>
        </authorList>
    </citation>
    <scope>NUCLEOTIDE SEQUENCE [LARGE SCALE GENOMIC DNA]</scope>
    <source>
        <strain evidence="3 4">Pr1d</strain>
    </source>
</reference>
<feature type="domain" description="Pyrrolo-quinoline quinone repeat" evidence="2">
    <location>
        <begin position="50"/>
        <end position="201"/>
    </location>
</feature>
<evidence type="ECO:0000313" key="3">
    <source>
        <dbReference type="EMBL" id="QEG35524.1"/>
    </source>
</evidence>
<dbReference type="Pfam" id="PF13360">
    <property type="entry name" value="PQQ_2"/>
    <property type="match status" value="2"/>
</dbReference>
<dbReference type="Gene3D" id="2.130.10.10">
    <property type="entry name" value="YVTN repeat-like/Quinoprotein amine dehydrogenase"/>
    <property type="match status" value="1"/>
</dbReference>
<accession>A0A5B9Q8X2</accession>
<dbReference type="PANTHER" id="PTHR34512">
    <property type="entry name" value="CELL SURFACE PROTEIN"/>
    <property type="match status" value="1"/>
</dbReference>
<dbReference type="Proteomes" id="UP000323917">
    <property type="component" value="Chromosome"/>
</dbReference>
<dbReference type="PANTHER" id="PTHR34512:SF30">
    <property type="entry name" value="OUTER MEMBRANE PROTEIN ASSEMBLY FACTOR BAMB"/>
    <property type="match status" value="1"/>
</dbReference>
<evidence type="ECO:0000259" key="2">
    <source>
        <dbReference type="Pfam" id="PF13360"/>
    </source>
</evidence>
<dbReference type="RefSeq" id="WP_148074029.1">
    <property type="nucleotide sequence ID" value="NZ_CP042913.1"/>
</dbReference>
<dbReference type="EMBL" id="CP042913">
    <property type="protein sequence ID" value="QEG35524.1"/>
    <property type="molecule type" value="Genomic_DNA"/>
</dbReference>
<name>A0A5B9Q8X2_9BACT</name>
<dbReference type="InterPro" id="IPR015943">
    <property type="entry name" value="WD40/YVTN_repeat-like_dom_sf"/>
</dbReference>
<keyword evidence="1" id="KW-0732">Signal</keyword>
<evidence type="ECO:0000256" key="1">
    <source>
        <dbReference type="SAM" id="SignalP"/>
    </source>
</evidence>
<dbReference type="Gene3D" id="2.40.10.480">
    <property type="match status" value="1"/>
</dbReference>
<dbReference type="InterPro" id="IPR018391">
    <property type="entry name" value="PQQ_b-propeller_rpt"/>
</dbReference>